<comment type="caution">
    <text evidence="2">The sequence shown here is derived from an EMBL/GenBank/DDBJ whole genome shotgun (WGS) entry which is preliminary data.</text>
</comment>
<dbReference type="Proteomes" id="UP000319094">
    <property type="component" value="Unassembled WGS sequence"/>
</dbReference>
<keyword evidence="3" id="KW-1185">Reference proteome</keyword>
<sequence length="95" mass="9973">MTASLIRLELHSVPAVMLQRPENGLKGQTRAAVMSSVLMSVLVAVTLIGLIPGTSLPRCSGEGTRERPYVVVASGCTAPGEGFYEARVSIEEGSN</sequence>
<keyword evidence="1" id="KW-1133">Transmembrane helix</keyword>
<name>A0A542Y6G3_9MICO</name>
<feature type="transmembrane region" description="Helical" evidence="1">
    <location>
        <begin position="31"/>
        <end position="51"/>
    </location>
</feature>
<evidence type="ECO:0000313" key="3">
    <source>
        <dbReference type="Proteomes" id="UP000319094"/>
    </source>
</evidence>
<organism evidence="2 3">
    <name type="scientific">Leucobacter komagatae</name>
    <dbReference type="NCBI Taxonomy" id="55969"/>
    <lineage>
        <taxon>Bacteria</taxon>
        <taxon>Bacillati</taxon>
        <taxon>Actinomycetota</taxon>
        <taxon>Actinomycetes</taxon>
        <taxon>Micrococcales</taxon>
        <taxon>Microbacteriaceae</taxon>
        <taxon>Leucobacter</taxon>
    </lineage>
</organism>
<gene>
    <name evidence="2" type="ORF">FB468_1718</name>
</gene>
<protein>
    <submittedName>
        <fullName evidence="2">Uncharacterized protein</fullName>
    </submittedName>
</protein>
<evidence type="ECO:0000313" key="2">
    <source>
        <dbReference type="EMBL" id="TQL43688.1"/>
    </source>
</evidence>
<evidence type="ECO:0000256" key="1">
    <source>
        <dbReference type="SAM" id="Phobius"/>
    </source>
</evidence>
<proteinExistence type="predicted"/>
<keyword evidence="1" id="KW-0472">Membrane</keyword>
<dbReference type="EMBL" id="VFON01000001">
    <property type="protein sequence ID" value="TQL43688.1"/>
    <property type="molecule type" value="Genomic_DNA"/>
</dbReference>
<reference evidence="2 3" key="1">
    <citation type="submission" date="2019-06" db="EMBL/GenBank/DDBJ databases">
        <title>Sequencing the genomes of 1000 actinobacteria strains.</title>
        <authorList>
            <person name="Klenk H.-P."/>
        </authorList>
    </citation>
    <scope>NUCLEOTIDE SEQUENCE [LARGE SCALE GENOMIC DNA]</scope>
    <source>
        <strain evidence="2 3">DSM 8803</strain>
    </source>
</reference>
<accession>A0A542Y6G3</accession>
<dbReference type="AlphaFoldDB" id="A0A542Y6G3"/>
<keyword evidence="1" id="KW-0812">Transmembrane</keyword>